<accession>A0AAN7ALF7</accession>
<dbReference type="Proteomes" id="UP001302126">
    <property type="component" value="Unassembled WGS sequence"/>
</dbReference>
<reference evidence="2" key="2">
    <citation type="submission" date="2023-05" db="EMBL/GenBank/DDBJ databases">
        <authorList>
            <consortium name="Lawrence Berkeley National Laboratory"/>
            <person name="Steindorff A."/>
            <person name="Hensen N."/>
            <person name="Bonometti L."/>
            <person name="Westerberg I."/>
            <person name="Brannstrom I.O."/>
            <person name="Guillou S."/>
            <person name="Cros-Aarteil S."/>
            <person name="Calhoun S."/>
            <person name="Haridas S."/>
            <person name="Kuo A."/>
            <person name="Mondo S."/>
            <person name="Pangilinan J."/>
            <person name="Riley R."/>
            <person name="Labutti K."/>
            <person name="Andreopoulos B."/>
            <person name="Lipzen A."/>
            <person name="Chen C."/>
            <person name="Yanf M."/>
            <person name="Daum C."/>
            <person name="Ng V."/>
            <person name="Clum A."/>
            <person name="Ohm R."/>
            <person name="Martin F."/>
            <person name="Silar P."/>
            <person name="Natvig D."/>
            <person name="Lalanne C."/>
            <person name="Gautier V."/>
            <person name="Ament-Velasquez S.L."/>
            <person name="Kruys A."/>
            <person name="Hutchinson M.I."/>
            <person name="Powell A.J."/>
            <person name="Barry K."/>
            <person name="Miller A.N."/>
            <person name="Grigoriev I.V."/>
            <person name="Debuchy R."/>
            <person name="Gladieux P."/>
            <person name="Thoren M.H."/>
            <person name="Johannesson H."/>
        </authorList>
    </citation>
    <scope>NUCLEOTIDE SEQUENCE</scope>
    <source>
        <strain evidence="2">PSN309</strain>
    </source>
</reference>
<feature type="compositionally biased region" description="Polar residues" evidence="1">
    <location>
        <begin position="130"/>
        <end position="144"/>
    </location>
</feature>
<gene>
    <name evidence="2" type="ORF">QBC35DRAFT_513833</name>
</gene>
<sequence>MSQPGCMVTQSPASRPHSPPYHSSVPSVGSRSAGNRSRSRSRSRSRGRSLGRSAQGYSPRRSVSSMKTLFPLTLSPSFHTTSSTTSTDEYPFSSSPEMDASNEPLAGCNFPEMLVWDLETSEAVFRTKSMTAGSPSTGLQISNEQLDDKSDPSRSMASSVASGLDPPPSIRMRGHSITTAATSVSDRRSSSFSHKLNLRSLPSSQPSSPTMTRHQGTWFDAEADADADTQADARSMPEMSGALGRGDSHRFGSRQSSDSAGLESGVPKQAVARQMSERPSMDDCGRPYTSMGHTLIERARVVHIPPSAIPKRKPSLNRSHHRTFSDSSASIASFHEASAMTIASHDGLQSGLNGDMQQASSASLHTRALSSGKTLVNISRPSSIDQESQRLEALRQHQAASPFPQDLGETILVDEETQHTPAADGHFAPTRTSMHSPGANRDRRANTNHHAQPGLRVSAILTPLAIPGIPLPPEVVETLRVSVSCFPETMLLTTSLSIETIRTYSKKFRHRRHSDNDLQGDSRSLYSAAESIAKPQRKWNLHWFGHHHRNKLQQQQQQSQPQLDYPPRPTSSFSTTSSPINPAHRSIIPIKNIFPSGSDYLCDALYAHVLAYNYIGTLCAPTQVSHAQYPGAGFQGHRPSGSSMDDRSRNTRIPRKAASVLGMQDVTSGHMPPSPMSPQRSRSRRLLSREHFDRISSGSRSSSRVGPAGMVQLGSGTSETPGMRDLHAELEKCIALLVSTLKKTEAESPDYGDGGDTTTLLIREREVHDESGEVDVLLIRALCEVVRIGES</sequence>
<dbReference type="AlphaFoldDB" id="A0AAN7ALF7"/>
<evidence type="ECO:0000313" key="3">
    <source>
        <dbReference type="Proteomes" id="UP001302126"/>
    </source>
</evidence>
<feature type="region of interest" description="Disordered" evidence="1">
    <location>
        <begin position="1"/>
        <end position="102"/>
    </location>
</feature>
<organism evidence="2 3">
    <name type="scientific">Podospora australis</name>
    <dbReference type="NCBI Taxonomy" id="1536484"/>
    <lineage>
        <taxon>Eukaryota</taxon>
        <taxon>Fungi</taxon>
        <taxon>Dikarya</taxon>
        <taxon>Ascomycota</taxon>
        <taxon>Pezizomycotina</taxon>
        <taxon>Sordariomycetes</taxon>
        <taxon>Sordariomycetidae</taxon>
        <taxon>Sordariales</taxon>
        <taxon>Podosporaceae</taxon>
        <taxon>Podospora</taxon>
    </lineage>
</organism>
<dbReference type="EMBL" id="MU864372">
    <property type="protein sequence ID" value="KAK4189760.1"/>
    <property type="molecule type" value="Genomic_DNA"/>
</dbReference>
<feature type="compositionally biased region" description="Low complexity" evidence="1">
    <location>
        <begin position="73"/>
        <end position="87"/>
    </location>
</feature>
<protein>
    <submittedName>
        <fullName evidence="2">Uncharacterized protein</fullName>
    </submittedName>
</protein>
<evidence type="ECO:0000256" key="1">
    <source>
        <dbReference type="SAM" id="MobiDB-lite"/>
    </source>
</evidence>
<keyword evidence="3" id="KW-1185">Reference proteome</keyword>
<evidence type="ECO:0000313" key="2">
    <source>
        <dbReference type="EMBL" id="KAK4189760.1"/>
    </source>
</evidence>
<feature type="region of interest" description="Disordered" evidence="1">
    <location>
        <begin position="549"/>
        <end position="581"/>
    </location>
</feature>
<proteinExistence type="predicted"/>
<feature type="compositionally biased region" description="Basic residues" evidence="1">
    <location>
        <begin position="37"/>
        <end position="49"/>
    </location>
</feature>
<feature type="compositionally biased region" description="Basic and acidic residues" evidence="1">
    <location>
        <begin position="275"/>
        <end position="285"/>
    </location>
</feature>
<feature type="region of interest" description="Disordered" evidence="1">
    <location>
        <begin position="130"/>
        <end position="285"/>
    </location>
</feature>
<reference evidence="2" key="1">
    <citation type="journal article" date="2023" name="Mol. Phylogenet. Evol.">
        <title>Genome-scale phylogeny and comparative genomics of the fungal order Sordariales.</title>
        <authorList>
            <person name="Hensen N."/>
            <person name="Bonometti L."/>
            <person name="Westerberg I."/>
            <person name="Brannstrom I.O."/>
            <person name="Guillou S."/>
            <person name="Cros-Aarteil S."/>
            <person name="Calhoun S."/>
            <person name="Haridas S."/>
            <person name="Kuo A."/>
            <person name="Mondo S."/>
            <person name="Pangilinan J."/>
            <person name="Riley R."/>
            <person name="LaButti K."/>
            <person name="Andreopoulos B."/>
            <person name="Lipzen A."/>
            <person name="Chen C."/>
            <person name="Yan M."/>
            <person name="Daum C."/>
            <person name="Ng V."/>
            <person name="Clum A."/>
            <person name="Steindorff A."/>
            <person name="Ohm R.A."/>
            <person name="Martin F."/>
            <person name="Silar P."/>
            <person name="Natvig D.O."/>
            <person name="Lalanne C."/>
            <person name="Gautier V."/>
            <person name="Ament-Velasquez S.L."/>
            <person name="Kruys A."/>
            <person name="Hutchinson M.I."/>
            <person name="Powell A.J."/>
            <person name="Barry K."/>
            <person name="Miller A.N."/>
            <person name="Grigoriev I.V."/>
            <person name="Debuchy R."/>
            <person name="Gladieux P."/>
            <person name="Hiltunen Thoren M."/>
            <person name="Johannesson H."/>
        </authorList>
    </citation>
    <scope>NUCLEOTIDE SEQUENCE</scope>
    <source>
        <strain evidence="2">PSN309</strain>
    </source>
</reference>
<feature type="compositionally biased region" description="Low complexity" evidence="1">
    <location>
        <begin position="11"/>
        <end position="36"/>
    </location>
</feature>
<feature type="compositionally biased region" description="Low complexity" evidence="1">
    <location>
        <begin position="553"/>
        <end position="562"/>
    </location>
</feature>
<comment type="caution">
    <text evidence="2">The sequence shown here is derived from an EMBL/GenBank/DDBJ whole genome shotgun (WGS) entry which is preliminary data.</text>
</comment>
<feature type="compositionally biased region" description="Low complexity" evidence="1">
    <location>
        <begin position="570"/>
        <end position="581"/>
    </location>
</feature>
<feature type="region of interest" description="Disordered" evidence="1">
    <location>
        <begin position="419"/>
        <end position="450"/>
    </location>
</feature>
<feature type="compositionally biased region" description="Low complexity" evidence="1">
    <location>
        <begin position="200"/>
        <end position="209"/>
    </location>
</feature>
<feature type="region of interest" description="Disordered" evidence="1">
    <location>
        <begin position="656"/>
        <end position="685"/>
    </location>
</feature>
<name>A0AAN7ALF7_9PEZI</name>